<dbReference type="AlphaFoldDB" id="A0A1Y5MPD2"/>
<sequence>MNEDQKIDYEAQAKRFDKAFRKISKKLREFERDDQTKLIKLIAARFNYDERLRYDELKLASLFHRK</sequence>
<gene>
    <name evidence="1" type="ORF">B9N62_10090</name>
</gene>
<dbReference type="RefSeq" id="WP_087585378.1">
    <property type="nucleotide sequence ID" value="NZ_CABMKR010000017.1"/>
</dbReference>
<accession>A0A1Y5MPD2</accession>
<organism evidence="1 2">
    <name type="scientific">Campylobacter concisus</name>
    <dbReference type="NCBI Taxonomy" id="199"/>
    <lineage>
        <taxon>Bacteria</taxon>
        <taxon>Pseudomonadati</taxon>
        <taxon>Campylobacterota</taxon>
        <taxon>Epsilonproteobacteria</taxon>
        <taxon>Campylobacterales</taxon>
        <taxon>Campylobacteraceae</taxon>
        <taxon>Campylobacter</taxon>
    </lineage>
</organism>
<evidence type="ECO:0000313" key="1">
    <source>
        <dbReference type="EMBL" id="OUT10440.1"/>
    </source>
</evidence>
<proteinExistence type="predicted"/>
<reference evidence="1 2" key="1">
    <citation type="submission" date="2017-04" db="EMBL/GenBank/DDBJ databases">
        <title>Complete genome of Campylobacter concisus ATCC 33237T and draft genomes for an additional eight well characterized C. concisus strains.</title>
        <authorList>
            <person name="Cornelius A.J."/>
            <person name="Miller W.G."/>
            <person name="Lastovica A.J."/>
            <person name="On S.L."/>
            <person name="French N.P."/>
            <person name="Vandenberg O."/>
            <person name="Biggs P.J."/>
        </authorList>
    </citation>
    <scope>NUCLEOTIDE SEQUENCE [LARGE SCALE GENOMIC DNA]</scope>
    <source>
        <strain evidence="1 2">Lasto28.99</strain>
    </source>
</reference>
<dbReference type="EMBL" id="NDYO01000017">
    <property type="protein sequence ID" value="OUT10440.1"/>
    <property type="molecule type" value="Genomic_DNA"/>
</dbReference>
<evidence type="ECO:0000313" key="2">
    <source>
        <dbReference type="Proteomes" id="UP000195967"/>
    </source>
</evidence>
<dbReference type="Proteomes" id="UP000195967">
    <property type="component" value="Unassembled WGS sequence"/>
</dbReference>
<protein>
    <submittedName>
        <fullName evidence="1">Uncharacterized protein</fullName>
    </submittedName>
</protein>
<comment type="caution">
    <text evidence="1">The sequence shown here is derived from an EMBL/GenBank/DDBJ whole genome shotgun (WGS) entry which is preliminary data.</text>
</comment>
<name>A0A1Y5MPD2_9BACT</name>